<feature type="transmembrane region" description="Helical" evidence="2">
    <location>
        <begin position="190"/>
        <end position="210"/>
    </location>
</feature>
<feature type="transmembrane region" description="Helical" evidence="2">
    <location>
        <begin position="309"/>
        <end position="330"/>
    </location>
</feature>
<evidence type="ECO:0000313" key="4">
    <source>
        <dbReference type="Proteomes" id="UP000266743"/>
    </source>
</evidence>
<gene>
    <name evidence="3" type="ORF">DPX39_030037500</name>
</gene>
<feature type="region of interest" description="Disordered" evidence="1">
    <location>
        <begin position="92"/>
        <end position="130"/>
    </location>
</feature>
<organism evidence="3 4">
    <name type="scientific">Trypanosoma brucei equiperdum</name>
    <dbReference type="NCBI Taxonomy" id="630700"/>
    <lineage>
        <taxon>Eukaryota</taxon>
        <taxon>Discoba</taxon>
        <taxon>Euglenozoa</taxon>
        <taxon>Kinetoplastea</taxon>
        <taxon>Metakinetoplastina</taxon>
        <taxon>Trypanosomatida</taxon>
        <taxon>Trypanosomatidae</taxon>
        <taxon>Trypanosoma</taxon>
    </lineage>
</organism>
<sequence length="406" mass="45231">MYQSRTMVSFLMAATLFALYLFPFGARGDDPRRNDKLVEALRAEFTSSGLAAPPEPPSDLGVHATCVKFGLACSDAYVDFLKDEVAKLHGTAGGIPPSQAEKPKRVPPTSAGKERRTPKSPVEDNDPTRDVKLEKLQRLRNVYRDKLLELHSSEKRWECFFTRISSVLSSLLLSHVSSFVLWFWTAFAPHVPVAMLLMAVLTWVFFGTHIPNEHICCLRAARPAFAMDQLLARSAPPKSVASLVIERERCSGYDDFGEFNDSATGASAEGEVQGHEVERRDEYWDLVRFSLIEAYDMYHAEVIVLKLRLVLSLLALLMLIWSVISLPLQTVDLQNGGFVKTLVSSVLPEWVPAVAGLHFAWSCVGGLVAFACWEVFAAGEMLCRLNARSATMCDSILKEWSWKLDG</sequence>
<reference evidence="3 4" key="1">
    <citation type="submission" date="2018-09" db="EMBL/GenBank/DDBJ databases">
        <title>whole genome sequence of T. equiperdum IVM-t1 strain.</title>
        <authorList>
            <person name="Suganuma K."/>
        </authorList>
    </citation>
    <scope>NUCLEOTIDE SEQUENCE [LARGE SCALE GENOMIC DNA]</scope>
    <source>
        <strain evidence="3 4">IVM-t1</strain>
    </source>
</reference>
<evidence type="ECO:0000256" key="1">
    <source>
        <dbReference type="SAM" id="MobiDB-lite"/>
    </source>
</evidence>
<evidence type="ECO:0000313" key="3">
    <source>
        <dbReference type="EMBL" id="RHW73876.1"/>
    </source>
</evidence>
<proteinExistence type="predicted"/>
<protein>
    <submittedName>
        <fullName evidence="3">Uncharacterized protein</fullName>
    </submittedName>
</protein>
<evidence type="ECO:0000256" key="2">
    <source>
        <dbReference type="SAM" id="Phobius"/>
    </source>
</evidence>
<keyword evidence="2" id="KW-0472">Membrane</keyword>
<feature type="transmembrane region" description="Helical" evidence="2">
    <location>
        <begin position="160"/>
        <end position="184"/>
    </location>
</feature>
<keyword evidence="2" id="KW-1133">Transmembrane helix</keyword>
<keyword evidence="2" id="KW-0812">Transmembrane</keyword>
<comment type="caution">
    <text evidence="3">The sequence shown here is derived from an EMBL/GenBank/DDBJ whole genome shotgun (WGS) entry which is preliminary data.</text>
</comment>
<accession>A0A3L6LCT6</accession>
<dbReference type="AlphaFoldDB" id="A0A3L6LCT6"/>
<feature type="transmembrane region" description="Helical" evidence="2">
    <location>
        <begin position="350"/>
        <end position="376"/>
    </location>
</feature>
<name>A0A3L6LCT6_9TRYP</name>
<dbReference type="Proteomes" id="UP000266743">
    <property type="component" value="Chromosome 3"/>
</dbReference>
<feature type="transmembrane region" description="Helical" evidence="2">
    <location>
        <begin position="6"/>
        <end position="26"/>
    </location>
</feature>
<dbReference type="EMBL" id="QSBY01000003">
    <property type="protein sequence ID" value="RHW73876.1"/>
    <property type="molecule type" value="Genomic_DNA"/>
</dbReference>